<evidence type="ECO:0000313" key="2">
    <source>
        <dbReference type="Proteomes" id="UP000504610"/>
    </source>
</evidence>
<name>A0A9W3CPC6_RAPSA</name>
<feature type="compositionally biased region" description="Polar residues" evidence="1">
    <location>
        <begin position="805"/>
        <end position="825"/>
    </location>
</feature>
<feature type="region of interest" description="Disordered" evidence="1">
    <location>
        <begin position="701"/>
        <end position="843"/>
    </location>
</feature>
<dbReference type="OrthoDB" id="1028968at2759"/>
<organism evidence="2 3">
    <name type="scientific">Raphanus sativus</name>
    <name type="common">Radish</name>
    <name type="synonym">Raphanus raphanistrum var. sativus</name>
    <dbReference type="NCBI Taxonomy" id="3726"/>
    <lineage>
        <taxon>Eukaryota</taxon>
        <taxon>Viridiplantae</taxon>
        <taxon>Streptophyta</taxon>
        <taxon>Embryophyta</taxon>
        <taxon>Tracheophyta</taxon>
        <taxon>Spermatophyta</taxon>
        <taxon>Magnoliopsida</taxon>
        <taxon>eudicotyledons</taxon>
        <taxon>Gunneridae</taxon>
        <taxon>Pentapetalae</taxon>
        <taxon>rosids</taxon>
        <taxon>malvids</taxon>
        <taxon>Brassicales</taxon>
        <taxon>Brassicaceae</taxon>
        <taxon>Brassiceae</taxon>
        <taxon>Raphanus</taxon>
    </lineage>
</organism>
<dbReference type="AlphaFoldDB" id="A0A9W3CPC6"/>
<feature type="compositionally biased region" description="Basic and acidic residues" evidence="1">
    <location>
        <begin position="727"/>
        <end position="751"/>
    </location>
</feature>
<feature type="region of interest" description="Disordered" evidence="1">
    <location>
        <begin position="494"/>
        <end position="515"/>
    </location>
</feature>
<proteinExistence type="predicted"/>
<sequence length="843" mass="91712">MGESHTRETNVVQVDTSLDTHLLVVLHRHETISDFKVNLCKDHLQCFPKLGEIDISAVKVTRQNPSGLLLDYCMPDSTLLSRVLDGIGHDCWSVFVDAAVKVEKRELPGENCLNHELLLENGSLELEEDLEAEKTRKKRELELSSDGEKSRKKTKVDLNQSAAAITDVDECHELHGNVHLEVVATESSPSKKLQETTREETEMGEKSVEDVGRVNADTDDLVTHQANHLDSSSGLTTRSEDDINQSSAAALTTSNVESVAAAPESLPASGGDNHGNPFAEASQKDKIGTDDLVSHHLDTNIGLTARPDTEKKSSEDDTNQTSATANVEERVDAATPAASFPISRGENLDDSFAEAIQKENELVQIFIDDVGRDQTETDNHLDTVNEVTTRPVTEKKKRRKKRSKDAIISQSFSASITTSRDIVNEIGGVPSNVDSVDATLESLPISRRENPSTEASHKETETGENSGGPMPLAGGARATACFLNFIVQRSKHAEIEKNETEENNASLEVADSQELSDEVNNAAMEETPLMKNPQDTENLDDSFAEAIQKENELVQISIDDVGRGQIETDIHTSNYLDTVSAVTARPVTEKKKGRKKRSKDAIISQSFSASITTSSDIVKRKTKKSKTPAEEDTLVVSSEAHNVEPIKAVEGEEPDNIIRNVTGSLQENNASLEVADSQELSVEVNNASLEVAQSQELSVEVNNDAMEETPLMNNPQDTESDASLLRKCSEVADDAADKSLSKTSPIEKADIGDNFGSSQNHEKPEQVAGGAKSKKKEKKGLDLHPSGSSNCSLSSLKRKDKKNRAQQPASSSTDHLQSRVPNKTSDVCAGNNLDRTNKFSESL</sequence>
<accession>A0A9W3CPC6</accession>
<feature type="compositionally biased region" description="Basic and acidic residues" evidence="1">
    <location>
        <begin position="192"/>
        <end position="212"/>
    </location>
</feature>
<evidence type="ECO:0000313" key="3">
    <source>
        <dbReference type="RefSeq" id="XP_056853228.1"/>
    </source>
</evidence>
<evidence type="ECO:0000256" key="1">
    <source>
        <dbReference type="SAM" id="MobiDB-lite"/>
    </source>
</evidence>
<keyword evidence="2" id="KW-1185">Reference proteome</keyword>
<protein>
    <submittedName>
        <fullName evidence="3">Uncharacterized protein LOC108808063 isoform X1</fullName>
    </submittedName>
</protein>
<dbReference type="RefSeq" id="XP_056853228.1">
    <property type="nucleotide sequence ID" value="XM_056997248.1"/>
</dbReference>
<gene>
    <name evidence="3" type="primary">LOC108808063</name>
</gene>
<feature type="compositionally biased region" description="Low complexity" evidence="1">
    <location>
        <begin position="786"/>
        <end position="795"/>
    </location>
</feature>
<feature type="region of interest" description="Disordered" evidence="1">
    <location>
        <begin position="298"/>
        <end position="346"/>
    </location>
</feature>
<feature type="region of interest" description="Disordered" evidence="1">
    <location>
        <begin position="251"/>
        <end position="282"/>
    </location>
</feature>
<reference evidence="3" key="1">
    <citation type="submission" date="2025-08" db="UniProtKB">
        <authorList>
            <consortium name="RefSeq"/>
        </authorList>
    </citation>
    <scope>IDENTIFICATION</scope>
    <source>
        <tissue evidence="3">Leaf</tissue>
    </source>
</reference>
<feature type="region of interest" description="Disordered" evidence="1">
    <location>
        <begin position="441"/>
        <end position="473"/>
    </location>
</feature>
<feature type="region of interest" description="Disordered" evidence="1">
    <location>
        <begin position="130"/>
        <end position="158"/>
    </location>
</feature>
<feature type="compositionally biased region" description="Basic and acidic residues" evidence="1">
    <location>
        <begin position="446"/>
        <end position="461"/>
    </location>
</feature>
<feature type="region of interest" description="Disordered" evidence="1">
    <location>
        <begin position="181"/>
        <end position="212"/>
    </location>
</feature>
<dbReference type="GeneID" id="108808063"/>
<dbReference type="Proteomes" id="UP000504610">
    <property type="component" value="Unplaced"/>
</dbReference>
<feature type="compositionally biased region" description="Basic and acidic residues" evidence="1">
    <location>
        <begin position="139"/>
        <end position="149"/>
    </location>
</feature>